<dbReference type="InterPro" id="IPR008978">
    <property type="entry name" value="HSP20-like_chaperone"/>
</dbReference>
<dbReference type="SUPFAM" id="SSF49764">
    <property type="entry name" value="HSP20-like chaperones"/>
    <property type="match status" value="1"/>
</dbReference>
<comment type="caution">
    <text evidence="2">The sequence shown here is derived from an EMBL/GenBank/DDBJ whole genome shotgun (WGS) entry which is preliminary data.</text>
</comment>
<proteinExistence type="predicted"/>
<gene>
    <name evidence="2" type="ORF">B1B_12655</name>
</gene>
<name>T1AW97_9ZZZZ</name>
<reference evidence="2" key="1">
    <citation type="submission" date="2013-08" db="EMBL/GenBank/DDBJ databases">
        <authorList>
            <person name="Mendez C."/>
            <person name="Richter M."/>
            <person name="Ferrer M."/>
            <person name="Sanchez J."/>
        </authorList>
    </citation>
    <scope>NUCLEOTIDE SEQUENCE</scope>
</reference>
<dbReference type="PROSITE" id="PS01031">
    <property type="entry name" value="SHSP"/>
    <property type="match status" value="1"/>
</dbReference>
<evidence type="ECO:0000259" key="1">
    <source>
        <dbReference type="PROSITE" id="PS01031"/>
    </source>
</evidence>
<dbReference type="EMBL" id="AUZY01008302">
    <property type="protein sequence ID" value="EQD46370.1"/>
    <property type="molecule type" value="Genomic_DNA"/>
</dbReference>
<organism evidence="2">
    <name type="scientific">mine drainage metagenome</name>
    <dbReference type="NCBI Taxonomy" id="410659"/>
    <lineage>
        <taxon>unclassified sequences</taxon>
        <taxon>metagenomes</taxon>
        <taxon>ecological metagenomes</taxon>
    </lineage>
</organism>
<accession>T1AW97</accession>
<evidence type="ECO:0000313" key="2">
    <source>
        <dbReference type="EMBL" id="EQD46370.1"/>
    </source>
</evidence>
<feature type="domain" description="SHSP" evidence="1">
    <location>
        <begin position="43"/>
        <end position="156"/>
    </location>
</feature>
<keyword evidence="2" id="KW-0346">Stress response</keyword>
<reference evidence="2" key="2">
    <citation type="journal article" date="2014" name="ISME J.">
        <title>Microbial stratification in low pH oxic and suboxic macroscopic growths along an acid mine drainage.</title>
        <authorList>
            <person name="Mendez-Garcia C."/>
            <person name="Mesa V."/>
            <person name="Sprenger R.R."/>
            <person name="Richter M."/>
            <person name="Diez M.S."/>
            <person name="Solano J."/>
            <person name="Bargiela R."/>
            <person name="Golyshina O.V."/>
            <person name="Manteca A."/>
            <person name="Ramos J.L."/>
            <person name="Gallego J.R."/>
            <person name="Llorente I."/>
            <person name="Martins Dos Santos V.A."/>
            <person name="Jensen O.N."/>
            <person name="Pelaez A.I."/>
            <person name="Sanchez J."/>
            <person name="Ferrer M."/>
        </authorList>
    </citation>
    <scope>NUCLEOTIDE SEQUENCE</scope>
</reference>
<dbReference type="InterPro" id="IPR031107">
    <property type="entry name" value="Small_HSP"/>
</dbReference>
<dbReference type="PANTHER" id="PTHR11527">
    <property type="entry name" value="HEAT-SHOCK PROTEIN 20 FAMILY MEMBER"/>
    <property type="match status" value="1"/>
</dbReference>
<dbReference type="InterPro" id="IPR002068">
    <property type="entry name" value="A-crystallin/Hsp20_dom"/>
</dbReference>
<dbReference type="CDD" id="cd06464">
    <property type="entry name" value="ACD_sHsps-like"/>
    <property type="match status" value="1"/>
</dbReference>
<dbReference type="Gene3D" id="2.60.40.790">
    <property type="match status" value="1"/>
</dbReference>
<protein>
    <submittedName>
        <fullName evidence="2">Heat shock protein Hsp20 domain protein</fullName>
    </submittedName>
</protein>
<sequence>MTTEIANRPTTDLWSQIDRAFDDLHYHFLDAFGGTPSRSIRGEMPEARAARVDVVDTGNAYRIVAEVPGIPKENLDLKVRGSTVEIRGQLEQVKESNDTEYLHRERFYNGFYRRLDLPEEVVGTEAKAKMNHGLLELELPKVHPMPETGEVKIAIQ</sequence>
<dbReference type="Pfam" id="PF00011">
    <property type="entry name" value="HSP20"/>
    <property type="match status" value="1"/>
</dbReference>
<dbReference type="AlphaFoldDB" id="T1AW97"/>